<organism evidence="1 2">
    <name type="scientific">Mycena pura</name>
    <dbReference type="NCBI Taxonomy" id="153505"/>
    <lineage>
        <taxon>Eukaryota</taxon>
        <taxon>Fungi</taxon>
        <taxon>Dikarya</taxon>
        <taxon>Basidiomycota</taxon>
        <taxon>Agaricomycotina</taxon>
        <taxon>Agaricomycetes</taxon>
        <taxon>Agaricomycetidae</taxon>
        <taxon>Agaricales</taxon>
        <taxon>Marasmiineae</taxon>
        <taxon>Mycenaceae</taxon>
        <taxon>Mycena</taxon>
    </lineage>
</organism>
<name>A0AAD6VPZ7_9AGAR</name>
<evidence type="ECO:0000313" key="2">
    <source>
        <dbReference type="Proteomes" id="UP001219525"/>
    </source>
</evidence>
<keyword evidence="2" id="KW-1185">Reference proteome</keyword>
<gene>
    <name evidence="1" type="ORF">GGX14DRAFT_391696</name>
</gene>
<dbReference type="AlphaFoldDB" id="A0AAD6VPZ7"/>
<dbReference type="Proteomes" id="UP001219525">
    <property type="component" value="Unassembled WGS sequence"/>
</dbReference>
<dbReference type="EMBL" id="JARJCW010000016">
    <property type="protein sequence ID" value="KAJ7216035.1"/>
    <property type="molecule type" value="Genomic_DNA"/>
</dbReference>
<accession>A0AAD6VPZ7</accession>
<reference evidence="1" key="1">
    <citation type="submission" date="2023-03" db="EMBL/GenBank/DDBJ databases">
        <title>Massive genome expansion in bonnet fungi (Mycena s.s.) driven by repeated elements and novel gene families across ecological guilds.</title>
        <authorList>
            <consortium name="Lawrence Berkeley National Laboratory"/>
            <person name="Harder C.B."/>
            <person name="Miyauchi S."/>
            <person name="Viragh M."/>
            <person name="Kuo A."/>
            <person name="Thoen E."/>
            <person name="Andreopoulos B."/>
            <person name="Lu D."/>
            <person name="Skrede I."/>
            <person name="Drula E."/>
            <person name="Henrissat B."/>
            <person name="Morin E."/>
            <person name="Kohler A."/>
            <person name="Barry K."/>
            <person name="LaButti K."/>
            <person name="Morin E."/>
            <person name="Salamov A."/>
            <person name="Lipzen A."/>
            <person name="Mereny Z."/>
            <person name="Hegedus B."/>
            <person name="Baldrian P."/>
            <person name="Stursova M."/>
            <person name="Weitz H."/>
            <person name="Taylor A."/>
            <person name="Grigoriev I.V."/>
            <person name="Nagy L.G."/>
            <person name="Martin F."/>
            <person name="Kauserud H."/>
        </authorList>
    </citation>
    <scope>NUCLEOTIDE SEQUENCE</scope>
    <source>
        <strain evidence="1">9144</strain>
    </source>
</reference>
<protein>
    <submittedName>
        <fullName evidence="1">Uncharacterized protein</fullName>
    </submittedName>
</protein>
<comment type="caution">
    <text evidence="1">The sequence shown here is derived from an EMBL/GenBank/DDBJ whole genome shotgun (WGS) entry which is preliminary data.</text>
</comment>
<evidence type="ECO:0000313" key="1">
    <source>
        <dbReference type="EMBL" id="KAJ7216035.1"/>
    </source>
</evidence>
<proteinExistence type="predicted"/>
<sequence>MGIAPFLSISDAVEILDATADFTSTDVEEYRRVMFPSALQNPASALLFNLFTVEDAPLWMTARGYTLYQEYSQSIMELQERSTASTASDRSEMVGACYIKHHFFALDQAGPLPALSIHGCDLGSGIAAADVGNGTRPLA</sequence>